<dbReference type="NCBIfam" id="NF001058">
    <property type="entry name" value="PRK00117.4-1"/>
    <property type="match status" value="1"/>
</dbReference>
<feature type="domain" description="RecX second three-helical" evidence="6">
    <location>
        <begin position="108"/>
        <end position="145"/>
    </location>
</feature>
<dbReference type="InterPro" id="IPR053926">
    <property type="entry name" value="RecX_HTH_1st"/>
</dbReference>
<evidence type="ECO:0000256" key="1">
    <source>
        <dbReference type="ARBA" id="ARBA00004496"/>
    </source>
</evidence>
<evidence type="ECO:0000259" key="6">
    <source>
        <dbReference type="Pfam" id="PF02631"/>
    </source>
</evidence>
<evidence type="ECO:0000256" key="2">
    <source>
        <dbReference type="ARBA" id="ARBA00009695"/>
    </source>
</evidence>
<keyword evidence="10" id="KW-1185">Reference proteome</keyword>
<gene>
    <name evidence="5 9" type="primary">recX</name>
    <name evidence="9" type="ORF">ERS852473_01551</name>
</gene>
<name>A0ABP2ATH3_SARVE</name>
<evidence type="ECO:0000259" key="8">
    <source>
        <dbReference type="Pfam" id="PF21982"/>
    </source>
</evidence>
<comment type="similarity">
    <text evidence="2 5">Belongs to the RecX family.</text>
</comment>
<dbReference type="Pfam" id="PF21981">
    <property type="entry name" value="RecX_HTH3"/>
    <property type="match status" value="1"/>
</dbReference>
<dbReference type="InterPro" id="IPR003783">
    <property type="entry name" value="Regulatory_RecX"/>
</dbReference>
<dbReference type="InterPro" id="IPR036388">
    <property type="entry name" value="WH-like_DNA-bd_sf"/>
</dbReference>
<feature type="domain" description="RecX first three-helical" evidence="8">
    <location>
        <begin position="62"/>
        <end position="101"/>
    </location>
</feature>
<sequence length="213" mass="25388">MGKITKIEVQNKNKERVNIYIDYNFSFACDIEFIYKLGIKVNDFLDKSDIDEVLKDDELKKCKNSALKIIEKSYKSKKEMREKLLAKGFTNDIINSVLNFLEEYKFIDDTKYATLYIKDKIKNQGRNKIKYSLIKKGLSEDIIEENLECIDKEYEKEQALSIAIKRYEILKKREDDKYKLSQKLFRFLATKGYDFECCSEIVKKVVKRQDIWE</sequence>
<accession>A0ABP2ATH3</accession>
<evidence type="ECO:0000256" key="5">
    <source>
        <dbReference type="HAMAP-Rule" id="MF_01114"/>
    </source>
</evidence>
<dbReference type="PANTHER" id="PTHR33602:SF1">
    <property type="entry name" value="REGULATORY PROTEIN RECX FAMILY PROTEIN"/>
    <property type="match status" value="1"/>
</dbReference>
<comment type="subcellular location">
    <subcellularLocation>
        <location evidence="1 5">Cytoplasm</location>
    </subcellularLocation>
</comment>
<dbReference type="InterPro" id="IPR053924">
    <property type="entry name" value="RecX_HTH_2nd"/>
</dbReference>
<comment type="caution">
    <text evidence="9">The sequence shown here is derived from an EMBL/GenBank/DDBJ whole genome shotgun (WGS) entry which is preliminary data.</text>
</comment>
<dbReference type="Pfam" id="PF21982">
    <property type="entry name" value="RecX_HTH1"/>
    <property type="match status" value="1"/>
</dbReference>
<evidence type="ECO:0000256" key="4">
    <source>
        <dbReference type="ARBA" id="ARBA00022490"/>
    </source>
</evidence>
<dbReference type="EMBL" id="CYZR01000005">
    <property type="protein sequence ID" value="CUN97441.1"/>
    <property type="molecule type" value="Genomic_DNA"/>
</dbReference>
<dbReference type="Proteomes" id="UP000095488">
    <property type="component" value="Unassembled WGS sequence"/>
</dbReference>
<dbReference type="HAMAP" id="MF_01114">
    <property type="entry name" value="RecX"/>
    <property type="match status" value="1"/>
</dbReference>
<feature type="domain" description="RecX third three-helical" evidence="7">
    <location>
        <begin position="154"/>
        <end position="201"/>
    </location>
</feature>
<dbReference type="Pfam" id="PF02631">
    <property type="entry name" value="RecX_HTH2"/>
    <property type="match status" value="1"/>
</dbReference>
<evidence type="ECO:0000313" key="9">
    <source>
        <dbReference type="EMBL" id="CUN97441.1"/>
    </source>
</evidence>
<evidence type="ECO:0000313" key="10">
    <source>
        <dbReference type="Proteomes" id="UP000095488"/>
    </source>
</evidence>
<comment type="function">
    <text evidence="5">Modulates RecA activity.</text>
</comment>
<protein>
    <recommendedName>
        <fullName evidence="3 5">Regulatory protein RecX</fullName>
    </recommendedName>
</protein>
<dbReference type="Gene3D" id="1.10.10.10">
    <property type="entry name" value="Winged helix-like DNA-binding domain superfamily/Winged helix DNA-binding domain"/>
    <property type="match status" value="3"/>
</dbReference>
<keyword evidence="4 5" id="KW-0963">Cytoplasm</keyword>
<evidence type="ECO:0000259" key="7">
    <source>
        <dbReference type="Pfam" id="PF21981"/>
    </source>
</evidence>
<dbReference type="RefSeq" id="WP_055259215.1">
    <property type="nucleotide sequence ID" value="NZ_CABIXL010000005.1"/>
</dbReference>
<reference evidence="9 10" key="1">
    <citation type="submission" date="2015-09" db="EMBL/GenBank/DDBJ databases">
        <authorList>
            <consortium name="Pathogen Informatics"/>
            <person name="Wu L."/>
            <person name="Ma J."/>
        </authorList>
    </citation>
    <scope>NUCLEOTIDE SEQUENCE [LARGE SCALE GENOMIC DNA]</scope>
    <source>
        <strain evidence="9 10">2789STDY5834858</strain>
    </source>
</reference>
<dbReference type="PANTHER" id="PTHR33602">
    <property type="entry name" value="REGULATORY PROTEIN RECX FAMILY PROTEIN"/>
    <property type="match status" value="1"/>
</dbReference>
<organism evidence="9 10">
    <name type="scientific">Sarcina ventriculi</name>
    <name type="common">Clostridium ventriculi</name>
    <dbReference type="NCBI Taxonomy" id="1267"/>
    <lineage>
        <taxon>Bacteria</taxon>
        <taxon>Bacillati</taxon>
        <taxon>Bacillota</taxon>
        <taxon>Clostridia</taxon>
        <taxon>Eubacteriales</taxon>
        <taxon>Clostridiaceae</taxon>
        <taxon>Sarcina</taxon>
    </lineage>
</organism>
<dbReference type="InterPro" id="IPR053925">
    <property type="entry name" value="RecX_HTH_3rd"/>
</dbReference>
<evidence type="ECO:0000256" key="3">
    <source>
        <dbReference type="ARBA" id="ARBA00018111"/>
    </source>
</evidence>
<proteinExistence type="inferred from homology"/>